<keyword evidence="1" id="KW-0812">Transmembrane</keyword>
<evidence type="ECO:0000256" key="1">
    <source>
        <dbReference type="SAM" id="Phobius"/>
    </source>
</evidence>
<dbReference type="AlphaFoldDB" id="A0A1I2EV72"/>
<reference evidence="3" key="1">
    <citation type="submission" date="2016-10" db="EMBL/GenBank/DDBJ databases">
        <authorList>
            <person name="Varghese N."/>
            <person name="Submissions S."/>
        </authorList>
    </citation>
    <scope>NUCLEOTIDE SEQUENCE [LARGE SCALE GENOMIC DNA]</scope>
    <source>
        <strain evidence="3">CGMCC 1.10784</strain>
    </source>
</reference>
<dbReference type="OrthoDB" id="2612113at2"/>
<keyword evidence="1" id="KW-0472">Membrane</keyword>
<dbReference type="Proteomes" id="UP000198855">
    <property type="component" value="Unassembled WGS sequence"/>
</dbReference>
<dbReference type="RefSeq" id="WP_091188695.1">
    <property type="nucleotide sequence ID" value="NZ_FOMT01000005.1"/>
</dbReference>
<proteinExistence type="predicted"/>
<name>A0A1I2EV72_9BACL</name>
<keyword evidence="1" id="KW-1133">Transmembrane helix</keyword>
<accession>A0A1I2EV72</accession>
<gene>
    <name evidence="2" type="ORF">SAMN05216378_4516</name>
</gene>
<dbReference type="STRING" id="1045775.SAMN05216378_4516"/>
<sequence>MKFKNVIFLLTILICLGLIGYIILKNNQLQNNHSNMTRNIQNDLVQLESAIDYEIKNKWKNENTVLEKVEDIKEDIDLLMDYGKRTGELTNQQEQNLSTLRRIFSDLPDYSGFPNTVLTETEKKEYEKLITNLRAAGVGMNITYEISWNYLSKAINTLASNYYANG</sequence>
<protein>
    <submittedName>
        <fullName evidence="2">Uncharacterized protein</fullName>
    </submittedName>
</protein>
<keyword evidence="3" id="KW-1185">Reference proteome</keyword>
<evidence type="ECO:0000313" key="3">
    <source>
        <dbReference type="Proteomes" id="UP000198855"/>
    </source>
</evidence>
<evidence type="ECO:0000313" key="2">
    <source>
        <dbReference type="EMBL" id="SFE96358.1"/>
    </source>
</evidence>
<dbReference type="EMBL" id="FOMT01000005">
    <property type="protein sequence ID" value="SFE96358.1"/>
    <property type="molecule type" value="Genomic_DNA"/>
</dbReference>
<feature type="transmembrane region" description="Helical" evidence="1">
    <location>
        <begin position="6"/>
        <end position="24"/>
    </location>
</feature>
<organism evidence="2 3">
    <name type="scientific">Paenibacillus catalpae</name>
    <dbReference type="NCBI Taxonomy" id="1045775"/>
    <lineage>
        <taxon>Bacteria</taxon>
        <taxon>Bacillati</taxon>
        <taxon>Bacillota</taxon>
        <taxon>Bacilli</taxon>
        <taxon>Bacillales</taxon>
        <taxon>Paenibacillaceae</taxon>
        <taxon>Paenibacillus</taxon>
    </lineage>
</organism>